<dbReference type="Gene3D" id="3.40.50.1580">
    <property type="entry name" value="Nucleoside phosphorylase domain"/>
    <property type="match status" value="1"/>
</dbReference>
<evidence type="ECO:0000259" key="3">
    <source>
        <dbReference type="Pfam" id="PF01048"/>
    </source>
</evidence>
<dbReference type="NCBIfam" id="TIGR01719">
    <property type="entry name" value="euk_UDPppase"/>
    <property type="match status" value="1"/>
</dbReference>
<dbReference type="KEGG" id="sliu:111364810"/>
<dbReference type="InterPro" id="IPR035994">
    <property type="entry name" value="Nucleoside_phosphorylase_sf"/>
</dbReference>
<evidence type="ECO:0000256" key="1">
    <source>
        <dbReference type="ARBA" id="ARBA00010456"/>
    </source>
</evidence>
<dbReference type="PANTHER" id="PTHR43691">
    <property type="entry name" value="URIDINE PHOSPHORYLASE"/>
    <property type="match status" value="1"/>
</dbReference>
<dbReference type="RefSeq" id="XP_022837621.1">
    <property type="nucleotide sequence ID" value="XM_022981853.1"/>
</dbReference>
<evidence type="ECO:0000256" key="2">
    <source>
        <dbReference type="PIRSR" id="PIRSR610059-50"/>
    </source>
</evidence>
<reference evidence="5" key="1">
    <citation type="submission" date="2025-08" db="UniProtKB">
        <authorList>
            <consortium name="RefSeq"/>
        </authorList>
    </citation>
    <scope>IDENTIFICATION</scope>
    <source>
        <strain evidence="5">Ishihara</strain>
        <tissue evidence="5">Whole body</tissue>
    </source>
</reference>
<dbReference type="Pfam" id="PF01048">
    <property type="entry name" value="PNP_UDP_1"/>
    <property type="match status" value="1"/>
</dbReference>
<dbReference type="GO" id="GO:0009166">
    <property type="term" value="P:nucleotide catabolic process"/>
    <property type="evidence" value="ECO:0007669"/>
    <property type="project" value="InterPro"/>
</dbReference>
<dbReference type="GeneID" id="111364810"/>
<dbReference type="PANTHER" id="PTHR43691:SF11">
    <property type="entry name" value="FI09636P-RELATED"/>
    <property type="match status" value="1"/>
</dbReference>
<name>A0A9J7EXR2_SPOLT</name>
<dbReference type="OrthoDB" id="204058at2759"/>
<dbReference type="InterPro" id="IPR000845">
    <property type="entry name" value="Nucleoside_phosphorylase_d"/>
</dbReference>
<gene>
    <name evidence="5" type="primary">LOC111364810</name>
</gene>
<feature type="binding site" evidence="2">
    <location>
        <position position="253"/>
    </location>
    <ligand>
        <name>substrate</name>
    </ligand>
</feature>
<accession>A0A9J7EXR2</accession>
<feature type="domain" description="Nucleoside phosphorylase" evidence="3">
    <location>
        <begin position="90"/>
        <end position="329"/>
    </location>
</feature>
<organism evidence="4 5">
    <name type="scientific">Spodoptera litura</name>
    <name type="common">Asian cotton leafworm</name>
    <dbReference type="NCBI Taxonomy" id="69820"/>
    <lineage>
        <taxon>Eukaryota</taxon>
        <taxon>Metazoa</taxon>
        <taxon>Ecdysozoa</taxon>
        <taxon>Arthropoda</taxon>
        <taxon>Hexapoda</taxon>
        <taxon>Insecta</taxon>
        <taxon>Pterygota</taxon>
        <taxon>Neoptera</taxon>
        <taxon>Endopterygota</taxon>
        <taxon>Lepidoptera</taxon>
        <taxon>Glossata</taxon>
        <taxon>Ditrysia</taxon>
        <taxon>Noctuoidea</taxon>
        <taxon>Noctuidae</taxon>
        <taxon>Amphipyrinae</taxon>
        <taxon>Spodoptera</taxon>
    </lineage>
</organism>
<proteinExistence type="inferred from homology"/>
<feature type="binding site" evidence="2">
    <location>
        <position position="130"/>
    </location>
    <ligand>
        <name>phosphate</name>
        <dbReference type="ChEBI" id="CHEBI:43474"/>
    </ligand>
</feature>
<comment type="similarity">
    <text evidence="1">Belongs to the PNP/UDP phosphorylase family.</text>
</comment>
<feature type="binding site" evidence="2">
    <location>
        <position position="255"/>
    </location>
    <ligand>
        <name>substrate</name>
    </ligand>
</feature>
<dbReference type="SUPFAM" id="SSF53167">
    <property type="entry name" value="Purine and uridine phosphorylases"/>
    <property type="match status" value="1"/>
</dbReference>
<dbReference type="Proteomes" id="UP000301870">
    <property type="component" value="Chromosome 5"/>
</dbReference>
<evidence type="ECO:0000313" key="5">
    <source>
        <dbReference type="RefSeq" id="XP_022837621.1"/>
    </source>
</evidence>
<sequence>MILDEAKETSYKMKCDCDYVVTSKESLAAHYDNCRLLWDELHPGKPCPKNADGTIKLLNKHLDNLDVDILYHLGLDTKTYDLPAMFGDVKFVCMGGTKVRMREFAEYMREVLDLPNKGAKLVNLTKHSQRYAMYKVGPVLSLSHGIGIPSMTTVLQEVIKLMYYAKVKDPIFFRVGTSGGLAIPAGSVVVSSFGVNGNLEKTYDIPVLGKTRKLPAFLDQRVCQEVHSLSSDDDGFGTYIGGTMGADDFYRGQARLDGPFCDYSEADKMAFLRSLTDMGVRNIEMEASAFSAFTREAGIRASIVCVTFLNRLQGDQVTPSKTTLTEWQRRPMLVVGRYIAHYFKKN</sequence>
<evidence type="ECO:0000313" key="4">
    <source>
        <dbReference type="Proteomes" id="UP000301870"/>
    </source>
</evidence>
<dbReference type="InterPro" id="IPR010059">
    <property type="entry name" value="Uridine_phosphorylase_euk"/>
</dbReference>
<keyword evidence="4" id="KW-1185">Reference proteome</keyword>
<dbReference type="GO" id="GO:0005829">
    <property type="term" value="C:cytosol"/>
    <property type="evidence" value="ECO:0007669"/>
    <property type="project" value="TreeGrafter"/>
</dbReference>
<protein>
    <submittedName>
        <fullName evidence="5">Uridine phosphorylase 1-like isoform X1</fullName>
    </submittedName>
</protein>
<dbReference type="GO" id="GO:0006218">
    <property type="term" value="P:uridine catabolic process"/>
    <property type="evidence" value="ECO:0007669"/>
    <property type="project" value="TreeGrafter"/>
</dbReference>
<dbReference type="AlphaFoldDB" id="A0A9J7EXR2"/>
<dbReference type="GO" id="GO:0004850">
    <property type="term" value="F:uridine phosphorylase activity"/>
    <property type="evidence" value="ECO:0007669"/>
    <property type="project" value="InterPro"/>
</dbReference>
<dbReference type="CDD" id="cd17763">
    <property type="entry name" value="UP_hUPP-like"/>
    <property type="match status" value="1"/>
</dbReference>
<feature type="binding site" evidence="2">
    <location>
        <begin position="174"/>
        <end position="177"/>
    </location>
    <ligand>
        <name>phosphate</name>
        <dbReference type="ChEBI" id="CHEBI:43474"/>
    </ligand>
</feature>